<protein>
    <recommendedName>
        <fullName evidence="2">DUF6199 domain-containing protein</fullName>
    </recommendedName>
</protein>
<proteinExistence type="predicted"/>
<feature type="transmembrane region" description="Helical" evidence="1">
    <location>
        <begin position="6"/>
        <end position="29"/>
    </location>
</feature>
<evidence type="ECO:0000313" key="3">
    <source>
        <dbReference type="EMBL" id="MBU9737297.1"/>
    </source>
</evidence>
<dbReference type="Proteomes" id="UP000712157">
    <property type="component" value="Unassembled WGS sequence"/>
</dbReference>
<sequence>MFWSVFGGILIAAFGVFIFVKPDVLWKLTEQWKSYRADEPSDFYIISTKFGGVMFGIVGLAMAVLPLVLE</sequence>
<accession>A0A949NB82</accession>
<dbReference type="Pfam" id="PF19701">
    <property type="entry name" value="DUF6199"/>
    <property type="match status" value="1"/>
</dbReference>
<name>A0A949NB82_9FIRM</name>
<keyword evidence="1" id="KW-1133">Transmembrane helix</keyword>
<dbReference type="RefSeq" id="WP_158342504.1">
    <property type="nucleotide sequence ID" value="NZ_JAHQCW010000019.1"/>
</dbReference>
<reference evidence="3" key="1">
    <citation type="submission" date="2021-06" db="EMBL/GenBank/DDBJ databases">
        <title>Description of novel taxa of the family Lachnospiraceae.</title>
        <authorList>
            <person name="Chaplin A.V."/>
            <person name="Sokolova S.R."/>
            <person name="Pikina A.P."/>
            <person name="Korzhanova M."/>
            <person name="Belova V."/>
            <person name="Korostin D."/>
            <person name="Efimov B.A."/>
        </authorList>
    </citation>
    <scope>NUCLEOTIDE SEQUENCE</scope>
    <source>
        <strain evidence="3">ASD5720</strain>
    </source>
</reference>
<gene>
    <name evidence="3" type="ORF">KTH89_12175</name>
</gene>
<dbReference type="AlphaFoldDB" id="A0A949NB82"/>
<organism evidence="3 4">
    <name type="scientific">Diplocloster agilis</name>
    <dbReference type="NCBI Taxonomy" id="2850323"/>
    <lineage>
        <taxon>Bacteria</taxon>
        <taxon>Bacillati</taxon>
        <taxon>Bacillota</taxon>
        <taxon>Clostridia</taxon>
        <taxon>Lachnospirales</taxon>
        <taxon>Lachnospiraceae</taxon>
        <taxon>Diplocloster</taxon>
    </lineage>
</organism>
<keyword evidence="1" id="KW-0812">Transmembrane</keyword>
<feature type="domain" description="DUF6199" evidence="2">
    <location>
        <begin position="8"/>
        <end position="65"/>
    </location>
</feature>
<evidence type="ECO:0000313" key="4">
    <source>
        <dbReference type="Proteomes" id="UP000712157"/>
    </source>
</evidence>
<evidence type="ECO:0000259" key="2">
    <source>
        <dbReference type="Pfam" id="PF19701"/>
    </source>
</evidence>
<keyword evidence="1" id="KW-0472">Membrane</keyword>
<evidence type="ECO:0000256" key="1">
    <source>
        <dbReference type="SAM" id="Phobius"/>
    </source>
</evidence>
<dbReference type="InterPro" id="IPR045679">
    <property type="entry name" value="DUF6199"/>
</dbReference>
<comment type="caution">
    <text evidence="3">The sequence shown here is derived from an EMBL/GenBank/DDBJ whole genome shotgun (WGS) entry which is preliminary data.</text>
</comment>
<keyword evidence="4" id="KW-1185">Reference proteome</keyword>
<dbReference type="EMBL" id="JAHQCW010000019">
    <property type="protein sequence ID" value="MBU9737297.1"/>
    <property type="molecule type" value="Genomic_DNA"/>
</dbReference>
<feature type="transmembrane region" description="Helical" evidence="1">
    <location>
        <begin position="50"/>
        <end position="69"/>
    </location>
</feature>